<proteinExistence type="inferred from homology"/>
<keyword evidence="5" id="KW-0012">Acyltransferase</keyword>
<evidence type="ECO:0000313" key="7">
    <source>
        <dbReference type="EMBL" id="OQX91336.1"/>
    </source>
</evidence>
<protein>
    <recommendedName>
        <fullName evidence="9">BioF2-like acetyltransferase domain-containing protein</fullName>
    </recommendedName>
</protein>
<name>A0A1W9S3P1_9BACT</name>
<evidence type="ECO:0000256" key="2">
    <source>
        <dbReference type="ARBA" id="ARBA00022679"/>
    </source>
</evidence>
<evidence type="ECO:0000256" key="4">
    <source>
        <dbReference type="ARBA" id="ARBA00022984"/>
    </source>
</evidence>
<reference evidence="8" key="1">
    <citation type="submission" date="2017-03" db="EMBL/GenBank/DDBJ databases">
        <title>Novel pathways for hydrocarbon cycling and metabolic interdependencies in hydrothermal sediment communities.</title>
        <authorList>
            <person name="Dombrowski N."/>
            <person name="Seitz K."/>
            <person name="Teske A."/>
            <person name="Baker B."/>
        </authorList>
    </citation>
    <scope>NUCLEOTIDE SEQUENCE [LARGE SCALE GENOMIC DNA]</scope>
</reference>
<evidence type="ECO:0000256" key="6">
    <source>
        <dbReference type="ARBA" id="ARBA00023316"/>
    </source>
</evidence>
<keyword evidence="2" id="KW-0808">Transferase</keyword>
<dbReference type="PANTHER" id="PTHR36174">
    <property type="entry name" value="LIPID II:GLYCINE GLYCYLTRANSFERASE"/>
    <property type="match status" value="1"/>
</dbReference>
<evidence type="ECO:0000313" key="8">
    <source>
        <dbReference type="Proteomes" id="UP000192611"/>
    </source>
</evidence>
<dbReference type="GO" id="GO:0071555">
    <property type="term" value="P:cell wall organization"/>
    <property type="evidence" value="ECO:0007669"/>
    <property type="project" value="UniProtKB-KW"/>
</dbReference>
<evidence type="ECO:0000256" key="3">
    <source>
        <dbReference type="ARBA" id="ARBA00022960"/>
    </source>
</evidence>
<organism evidence="7 8">
    <name type="scientific">Candidatus Coatesbacteria bacterium 4484_99</name>
    <dbReference type="NCBI Taxonomy" id="1970774"/>
    <lineage>
        <taxon>Bacteria</taxon>
        <taxon>Candidatus Coatesiibacteriota</taxon>
    </lineage>
</organism>
<keyword evidence="4" id="KW-0573">Peptidoglycan synthesis</keyword>
<dbReference type="PANTHER" id="PTHR36174:SF1">
    <property type="entry name" value="LIPID II:GLYCINE GLYCYLTRANSFERASE"/>
    <property type="match status" value="1"/>
</dbReference>
<dbReference type="EMBL" id="NATQ01000002">
    <property type="protein sequence ID" value="OQX91336.1"/>
    <property type="molecule type" value="Genomic_DNA"/>
</dbReference>
<keyword evidence="6" id="KW-0961">Cell wall biogenesis/degradation</keyword>
<dbReference type="GO" id="GO:0016755">
    <property type="term" value="F:aminoacyltransferase activity"/>
    <property type="evidence" value="ECO:0007669"/>
    <property type="project" value="InterPro"/>
</dbReference>
<dbReference type="InterPro" id="IPR003447">
    <property type="entry name" value="FEMABX"/>
</dbReference>
<dbReference type="InterPro" id="IPR050644">
    <property type="entry name" value="PG_Glycine_Bridge_Synth"/>
</dbReference>
<accession>A0A1W9S3P1</accession>
<dbReference type="Gene3D" id="3.40.630.30">
    <property type="match status" value="2"/>
</dbReference>
<keyword evidence="3" id="KW-0133">Cell shape</keyword>
<sequence length="341" mass="39395">MSDKLKIFDGGRTAFNELIMSSPHYSFLQSYEWGELKSEFGWIPYYIVRDKHNRAFLLLERSVPVIGKSMVYIPHPYIDDGDVELISGFVREDVGAFMVKLEPIHGVNYAWLDSKSVVSGDRVQPKNTLIVDISRDIDEIMENFHRKTRYNIRLSERRGVKVLIENTDEGFSRFYNLLRTTSIRKRFLVHSREYHRRMYEIFSSSGMCAIFNAYFEGILAASIFVVKFGDTAYYCFGGSEPELSRHMPSHLAHFKAMEWAKKEGCLNYDLWGVPEGVDAKHPAYGLYRFKSGFGGELVKRPGAFDIPLDRLRYRVFRVLMMGWNLTKNILVRGRAGDPMGG</sequence>
<dbReference type="PROSITE" id="PS51191">
    <property type="entry name" value="FEMABX"/>
    <property type="match status" value="1"/>
</dbReference>
<dbReference type="AlphaFoldDB" id="A0A1W9S3P1"/>
<evidence type="ECO:0008006" key="9">
    <source>
        <dbReference type="Google" id="ProtNLM"/>
    </source>
</evidence>
<dbReference type="InterPro" id="IPR016181">
    <property type="entry name" value="Acyl_CoA_acyltransferase"/>
</dbReference>
<evidence type="ECO:0000256" key="5">
    <source>
        <dbReference type="ARBA" id="ARBA00023315"/>
    </source>
</evidence>
<dbReference type="Proteomes" id="UP000192611">
    <property type="component" value="Unassembled WGS sequence"/>
</dbReference>
<evidence type="ECO:0000256" key="1">
    <source>
        <dbReference type="ARBA" id="ARBA00009943"/>
    </source>
</evidence>
<dbReference type="Pfam" id="PF02388">
    <property type="entry name" value="FemAB"/>
    <property type="match status" value="2"/>
</dbReference>
<comment type="caution">
    <text evidence="7">The sequence shown here is derived from an EMBL/GenBank/DDBJ whole genome shotgun (WGS) entry which is preliminary data.</text>
</comment>
<gene>
    <name evidence="7" type="ORF">B6D57_00195</name>
</gene>
<dbReference type="GO" id="GO:0008360">
    <property type="term" value="P:regulation of cell shape"/>
    <property type="evidence" value="ECO:0007669"/>
    <property type="project" value="UniProtKB-KW"/>
</dbReference>
<dbReference type="SUPFAM" id="SSF55729">
    <property type="entry name" value="Acyl-CoA N-acyltransferases (Nat)"/>
    <property type="match status" value="2"/>
</dbReference>
<comment type="similarity">
    <text evidence="1">Belongs to the FemABX family.</text>
</comment>
<dbReference type="GO" id="GO:0009252">
    <property type="term" value="P:peptidoglycan biosynthetic process"/>
    <property type="evidence" value="ECO:0007669"/>
    <property type="project" value="UniProtKB-KW"/>
</dbReference>